<gene>
    <name evidence="1" type="ORF">I4F81_011280</name>
</gene>
<reference evidence="1" key="1">
    <citation type="submission" date="2019-11" db="EMBL/GenBank/DDBJ databases">
        <title>Nori genome reveals adaptations in red seaweeds to the harsh intertidal environment.</title>
        <authorList>
            <person name="Wang D."/>
            <person name="Mao Y."/>
        </authorList>
    </citation>
    <scope>NUCLEOTIDE SEQUENCE</scope>
    <source>
        <tissue evidence="1">Gametophyte</tissue>
    </source>
</reference>
<protein>
    <submittedName>
        <fullName evidence="1">Uncharacterized protein</fullName>
    </submittedName>
</protein>
<proteinExistence type="predicted"/>
<keyword evidence="2" id="KW-1185">Reference proteome</keyword>
<evidence type="ECO:0000313" key="2">
    <source>
        <dbReference type="Proteomes" id="UP000798662"/>
    </source>
</evidence>
<organism evidence="1 2">
    <name type="scientific">Pyropia yezoensis</name>
    <name type="common">Susabi-nori</name>
    <name type="synonym">Porphyra yezoensis</name>
    <dbReference type="NCBI Taxonomy" id="2788"/>
    <lineage>
        <taxon>Eukaryota</taxon>
        <taxon>Rhodophyta</taxon>
        <taxon>Bangiophyceae</taxon>
        <taxon>Bangiales</taxon>
        <taxon>Bangiaceae</taxon>
        <taxon>Pyropia</taxon>
    </lineage>
</organism>
<accession>A0ACC3CGA5</accession>
<dbReference type="Proteomes" id="UP000798662">
    <property type="component" value="Chromosome 3"/>
</dbReference>
<name>A0ACC3CGA5_PYRYE</name>
<sequence>MVSQCPSAAVGGDLGWFRRGVMAPPFDEAVFSSAAGAVVKVHSAYGWHLVQGPFEAGTLLDPARPVLVLCHRGVRAAKAADFFLQRGYKYARVVRGGVDRYARVVDPSVPLYTK</sequence>
<evidence type="ECO:0000313" key="1">
    <source>
        <dbReference type="EMBL" id="KAK1868797.1"/>
    </source>
</evidence>
<dbReference type="EMBL" id="CM020620">
    <property type="protein sequence ID" value="KAK1868797.1"/>
    <property type="molecule type" value="Genomic_DNA"/>
</dbReference>
<comment type="caution">
    <text evidence="1">The sequence shown here is derived from an EMBL/GenBank/DDBJ whole genome shotgun (WGS) entry which is preliminary data.</text>
</comment>